<keyword evidence="2" id="KW-1185">Reference proteome</keyword>
<evidence type="ECO:0000313" key="2">
    <source>
        <dbReference type="Proteomes" id="UP001589576"/>
    </source>
</evidence>
<dbReference type="InterPro" id="IPR006626">
    <property type="entry name" value="PbH1"/>
</dbReference>
<evidence type="ECO:0000313" key="1">
    <source>
        <dbReference type="EMBL" id="MFB9090040.1"/>
    </source>
</evidence>
<dbReference type="InterPro" id="IPR011050">
    <property type="entry name" value="Pectin_lyase_fold/virulence"/>
</dbReference>
<dbReference type="SUPFAM" id="SSF110296">
    <property type="entry name" value="Oligoxyloglucan reducing end-specific cellobiohydrolase"/>
    <property type="match status" value="1"/>
</dbReference>
<protein>
    <submittedName>
        <fullName evidence="1">MopE-related protein</fullName>
    </submittedName>
</protein>
<dbReference type="Proteomes" id="UP001589576">
    <property type="component" value="Unassembled WGS sequence"/>
</dbReference>
<sequence length="1802" mass="180099">MKKLFLLFFLLTTSLRKSFTRFAFLVIGFVLFSINANAQVTKTVGISGSDYATLKLAFDAINAGTLTGAIQLQIKDNTTETASSLNASGVGSANYTSVLIYPTVTGKTITAQIFGTLIALNGANNVTFDGRLRNSSGVLTGSAADLIISNTAADPAATTIRLTANASNNTITYCTIKGKGNSNTLGTVTLNAPTVASAIGCGNNTISNNTFTGTATGTNNRPWTVIYSAGISGAENTGNTIQNNDFVNCTQLASTGICVNFGTFNKTTTISGNSFFENEGLASITGTQPYTFISVTGGSGYTVSNNYIGGTATQCGGTNFIKTSGNNQGNVFKGIAFSSAITSGSASVIQNNTIKKITWASVGTGNAAWTGIELSGAHDVSVIGNTIGDIITTNNATGSIIAGVVKVDGTTNQTIKNNYIYGITTSDSTSQLFGFYITGGLSTISNNIISLGTTNSTAIFGIWEAVTVAGKNNSYYFNTIRIGGTSTSGTPLSIPFASNSTVNTRIIQNNIFVNARTNSGATGTNYAFYLSTTTTGTNLTIGYNDYFVSGTGGVLGFYGANVSSGTVIVTGKDVGSVNVDPVFANATGTAAVDFKASGATLTGVAGTGITTDYIGTTRNIPTMGAWESIAGLPTLAATTAATVITAISASSGGNVTAIGTSAVTTRGVCWSTTTGPTDALATKTVDGNGLGSFTSSITGLTANTTYFVRAYARNSTGAAYGAEISFTTLTNLPTLAATTAATSITATTASSGGNVTAIGASPVDFRGVCWSTTTGPTVALATKTVDGSGLGSFTSNITGLAASTTYFVRAYATNGSGTAYGAEISFTTLTNLPTLAATTAATSITATTASSGGNVTAIGASAVNFRGVCWSTTTGPTVALTTKTVDGSGLGSFTSSITGLAGNTTYFVRAYATNGSGTAYGAEISFTTLLPASPTPTILAANVKSIYSDTYTQAATYTSWDNWYNTPNTGAILADAGNARMFAVATGGVSGTSNFISPTSLDVSTMSFLHVDVYPTTATSVGVTLVKLSNGAASTYVSLGTLIPNQWNSKNIAISNYAGFSNDVKQVGFNSPSTGIFYMDNLYFYTVPAAPTGALTIVNSTCASACTVTGGSIALGTVAGPGGTLQYSTNGGGSWSAALPSYSGGLTILASVLDGNGNRSGNTTVGTTVAGVCTTPTAPTGALTIVNSTCASACTISGGSIAIGSVSGSGGTLEYSTNGGTTWSSTLPSYAAPQTIIASVINASGCRSGNTTVGATIAGTCTTPSVPTGSLTIVNSTCASACTVSGGSIAIGNVSANGGGTLEYSTNGGTNWSSTLPSYSAPQTIIASVINASGCRSGNTTVGSTIAGTCTTPSVPTGSLTIVNSTCASACTVSGGSIAIGNVSANGGGTLEYSTNGGTNWSSTLPSYSAPQTIIASVINGGGCRSGNTTIGATVAGTCTTPAAPTGSLTIVNSTCASACTVSGGSIAIGNVSANGGGTLEYSTDSGSNWSSTLPSYSAPQTIIASVINSGGCRSGNTTVGATIAGTCTTPATPTISAGSSTTFCSGGSVVLTSSSGTGYLWSTGATTASITVSTAGSYTVQVSNAGGCLSLASDPTTVAVTAQPEWFADVDNDGYSSSLAASIFSCTQPSGYKLASQLVNGGVGSLGTDCVDIPSDLTVNPLNVLPVNIHPGLTEVCYNNVDDNCNGTKSEGCAAVPVTVVNGSPASFSSFSCSFYSYPGATIVGYQIEIERFANGVSAGPAVTLPVQTSRFFSIPTNMRVYTTDTTLTTYKIRASAVINGEVVGYSYAPVTFGSYAIPKS</sequence>
<name>A0ABV5GFX5_9FLAO</name>
<proteinExistence type="predicted"/>
<comment type="caution">
    <text evidence="1">The sequence shown here is derived from an EMBL/GenBank/DDBJ whole genome shotgun (WGS) entry which is preliminary data.</text>
</comment>
<organism evidence="1 2">
    <name type="scientific">Flavobacterium paronense</name>
    <dbReference type="NCBI Taxonomy" id="1392775"/>
    <lineage>
        <taxon>Bacteria</taxon>
        <taxon>Pseudomonadati</taxon>
        <taxon>Bacteroidota</taxon>
        <taxon>Flavobacteriia</taxon>
        <taxon>Flavobacteriales</taxon>
        <taxon>Flavobacteriaceae</taxon>
        <taxon>Flavobacterium</taxon>
    </lineage>
</organism>
<feature type="non-terminal residue" evidence="1">
    <location>
        <position position="1802"/>
    </location>
</feature>
<dbReference type="SUPFAM" id="SSF49265">
    <property type="entry name" value="Fibronectin type III"/>
    <property type="match status" value="1"/>
</dbReference>
<dbReference type="SMART" id="SM00710">
    <property type="entry name" value="PbH1"/>
    <property type="match status" value="8"/>
</dbReference>
<dbReference type="Pfam" id="PF11617">
    <property type="entry name" value="Cu-binding_MopE"/>
    <property type="match status" value="1"/>
</dbReference>
<dbReference type="RefSeq" id="WP_379691813.1">
    <property type="nucleotide sequence ID" value="NZ_JBHMFB010000028.1"/>
</dbReference>
<reference evidence="1 2" key="1">
    <citation type="submission" date="2024-09" db="EMBL/GenBank/DDBJ databases">
        <authorList>
            <person name="Sun Q."/>
            <person name="Mori K."/>
        </authorList>
    </citation>
    <scope>NUCLEOTIDE SEQUENCE [LARGE SCALE GENOMIC DNA]</scope>
    <source>
        <strain evidence="1 2">CECT 8460</strain>
    </source>
</reference>
<dbReference type="EMBL" id="JBHMFB010000028">
    <property type="protein sequence ID" value="MFB9090040.1"/>
    <property type="molecule type" value="Genomic_DNA"/>
</dbReference>
<dbReference type="InterPro" id="IPR021655">
    <property type="entry name" value="Put_metal-bd"/>
</dbReference>
<dbReference type="SUPFAM" id="SSF51126">
    <property type="entry name" value="Pectin lyase-like"/>
    <property type="match status" value="1"/>
</dbReference>
<gene>
    <name evidence="1" type="ORF">ACFFUU_10545</name>
</gene>
<dbReference type="InterPro" id="IPR036116">
    <property type="entry name" value="FN3_sf"/>
</dbReference>
<accession>A0ABV5GFX5</accession>